<organism evidence="3">
    <name type="scientific">Soboliphyme baturini</name>
    <dbReference type="NCBI Taxonomy" id="241478"/>
    <lineage>
        <taxon>Eukaryota</taxon>
        <taxon>Metazoa</taxon>
        <taxon>Ecdysozoa</taxon>
        <taxon>Nematoda</taxon>
        <taxon>Enoplea</taxon>
        <taxon>Dorylaimia</taxon>
        <taxon>Dioctophymatida</taxon>
        <taxon>Dioctophymatoidea</taxon>
        <taxon>Soboliphymatidae</taxon>
        <taxon>Soboliphyme</taxon>
    </lineage>
</organism>
<protein>
    <submittedName>
        <fullName evidence="3">PAC domain-containing protein</fullName>
    </submittedName>
</protein>
<dbReference type="Proteomes" id="UP000270296">
    <property type="component" value="Unassembled WGS sequence"/>
</dbReference>
<dbReference type="AlphaFoldDB" id="A0A183IHB3"/>
<reference evidence="1 2" key="2">
    <citation type="submission" date="2018-11" db="EMBL/GenBank/DDBJ databases">
        <authorList>
            <consortium name="Pathogen Informatics"/>
        </authorList>
    </citation>
    <scope>NUCLEOTIDE SEQUENCE [LARGE SCALE GENOMIC DNA]</scope>
</reference>
<evidence type="ECO:0000313" key="1">
    <source>
        <dbReference type="EMBL" id="VDO99686.1"/>
    </source>
</evidence>
<reference evidence="3" key="1">
    <citation type="submission" date="2016-06" db="UniProtKB">
        <authorList>
            <consortium name="WormBaseParasite"/>
        </authorList>
    </citation>
    <scope>IDENTIFICATION</scope>
</reference>
<accession>A0A183IHB3</accession>
<evidence type="ECO:0000313" key="2">
    <source>
        <dbReference type="Proteomes" id="UP000270296"/>
    </source>
</evidence>
<name>A0A183IHB3_9BILA</name>
<dbReference type="OrthoDB" id="8783038at2759"/>
<dbReference type="InterPro" id="IPR027267">
    <property type="entry name" value="AH/BAR_dom_sf"/>
</dbReference>
<evidence type="ECO:0000313" key="3">
    <source>
        <dbReference type="WBParaSite" id="SBAD_0000315201-mRNA-1"/>
    </source>
</evidence>
<dbReference type="EMBL" id="UZAM01007522">
    <property type="protein sequence ID" value="VDO99686.1"/>
    <property type="molecule type" value="Genomic_DNA"/>
</dbReference>
<proteinExistence type="predicted"/>
<keyword evidence="2" id="KW-1185">Reference proteome</keyword>
<sequence length="120" mass="13400">MPTMFTSFQAEMSLASVVATGKTHVRFTARSCVTGLVVAELDCTRSTAIWLSSLTYYVVVFVVSSSLSVVSSFIPRSSDVLDQKESISNHTWKGIEFLDRYGSFLKDRQNVEIDYAKSLR</sequence>
<gene>
    <name evidence="1" type="ORF">SBAD_LOCUS3008</name>
</gene>
<dbReference type="SUPFAM" id="SSF103657">
    <property type="entry name" value="BAR/IMD domain-like"/>
    <property type="match status" value="1"/>
</dbReference>
<dbReference type="WBParaSite" id="SBAD_0000315201-mRNA-1">
    <property type="protein sequence ID" value="SBAD_0000315201-mRNA-1"/>
    <property type="gene ID" value="SBAD_0000315201"/>
</dbReference>